<accession>F8NVD3</accession>
<proteinExistence type="predicted"/>
<evidence type="ECO:0000313" key="3">
    <source>
        <dbReference type="Proteomes" id="UP000008064"/>
    </source>
</evidence>
<evidence type="ECO:0000256" key="1">
    <source>
        <dbReference type="ARBA" id="ARBA00023002"/>
    </source>
</evidence>
<dbReference type="PRINTS" id="PR00081">
    <property type="entry name" value="GDHRDH"/>
</dbReference>
<organism evidence="3">
    <name type="scientific">Serpula lacrymans var. lacrymans (strain S7.9)</name>
    <name type="common">Dry rot fungus</name>
    <dbReference type="NCBI Taxonomy" id="578457"/>
    <lineage>
        <taxon>Eukaryota</taxon>
        <taxon>Fungi</taxon>
        <taxon>Dikarya</taxon>
        <taxon>Basidiomycota</taxon>
        <taxon>Agaricomycotina</taxon>
        <taxon>Agaricomycetes</taxon>
        <taxon>Agaricomycetidae</taxon>
        <taxon>Boletales</taxon>
        <taxon>Coniophorineae</taxon>
        <taxon>Serpulaceae</taxon>
        <taxon>Serpula</taxon>
    </lineage>
</organism>
<dbReference type="SUPFAM" id="SSF51735">
    <property type="entry name" value="NAD(P)-binding Rossmann-fold domains"/>
    <property type="match status" value="1"/>
</dbReference>
<sequence>MARWALRRFLREQWTTLPLPLPQDCESLRPKSIVLVGANVGLGFEAAVHLARLKPAQLLLTCRNPDKCEVTKTLVEQRSRSDGVQQESPISLDNIESWPLELDSFESVKAFVAKFEAESRSPNVLVANAGVALNKYTKTQDGWETTLQVNHLSTALLSILMLPHLIRSSTETSQSRLVIVSSEAHYFTKISKLEGPRDCPNILKMLSSESYCTPAVMEDRYNLSKFLEIVFVRELARRLRNGSRLSVCAVHPGFCHSELTRHASLSFRYLVSIGKALFARSTEMGSRTLLHAAAASGEQERHGHYISSCEVVEEHDWLLSETGRKWSDRIWNETISILAHADHRINSIVTEYLVDPGN</sequence>
<dbReference type="Pfam" id="PF00106">
    <property type="entry name" value="adh_short"/>
    <property type="match status" value="1"/>
</dbReference>
<dbReference type="OrthoDB" id="542013at2759"/>
<dbReference type="PANTHER" id="PTHR43157">
    <property type="entry name" value="PHOSPHATIDYLINOSITOL-GLYCAN BIOSYNTHESIS CLASS F PROTEIN-RELATED"/>
    <property type="match status" value="1"/>
</dbReference>
<dbReference type="InterPro" id="IPR002347">
    <property type="entry name" value="SDR_fam"/>
</dbReference>
<evidence type="ECO:0008006" key="4">
    <source>
        <dbReference type="Google" id="ProtNLM"/>
    </source>
</evidence>
<name>F8NVD3_SERL9</name>
<reference evidence="3" key="1">
    <citation type="journal article" date="2011" name="Science">
        <title>The plant cell wall-decomposing machinery underlies the functional diversity of forest fungi.</title>
        <authorList>
            <person name="Eastwood D.C."/>
            <person name="Floudas D."/>
            <person name="Binder M."/>
            <person name="Majcherczyk A."/>
            <person name="Schneider P."/>
            <person name="Aerts A."/>
            <person name="Asiegbu F.O."/>
            <person name="Baker S.E."/>
            <person name="Barry K."/>
            <person name="Bendiksby M."/>
            <person name="Blumentritt M."/>
            <person name="Coutinho P.M."/>
            <person name="Cullen D."/>
            <person name="de Vries R.P."/>
            <person name="Gathman A."/>
            <person name="Goodell B."/>
            <person name="Henrissat B."/>
            <person name="Ihrmark K."/>
            <person name="Kauserud H."/>
            <person name="Kohler A."/>
            <person name="LaButti K."/>
            <person name="Lapidus A."/>
            <person name="Lavin J.L."/>
            <person name="Lee Y.-H."/>
            <person name="Lindquist E."/>
            <person name="Lilly W."/>
            <person name="Lucas S."/>
            <person name="Morin E."/>
            <person name="Murat C."/>
            <person name="Oguiza J.A."/>
            <person name="Park J."/>
            <person name="Pisabarro A.G."/>
            <person name="Riley R."/>
            <person name="Rosling A."/>
            <person name="Salamov A."/>
            <person name="Schmidt O."/>
            <person name="Schmutz J."/>
            <person name="Skrede I."/>
            <person name="Stenlid J."/>
            <person name="Wiebenga A."/>
            <person name="Xie X."/>
            <person name="Kuees U."/>
            <person name="Hibbett D.S."/>
            <person name="Hoffmeister D."/>
            <person name="Hoegberg N."/>
            <person name="Martin F."/>
            <person name="Grigoriev I.V."/>
            <person name="Watkinson S.C."/>
        </authorList>
    </citation>
    <scope>NUCLEOTIDE SEQUENCE [LARGE SCALE GENOMIC DNA]</scope>
    <source>
        <strain evidence="3">S7.9</strain>
    </source>
</reference>
<dbReference type="Proteomes" id="UP000008064">
    <property type="component" value="Unassembled WGS sequence"/>
</dbReference>
<protein>
    <recommendedName>
        <fullName evidence="4">Short-chain dehydrogenase</fullName>
    </recommendedName>
</protein>
<dbReference type="HOGENOM" id="CLU_010194_44_4_1"/>
<gene>
    <name evidence="2" type="ORF">SERLADRAFT_466989</name>
</gene>
<dbReference type="RefSeq" id="XP_007318156.1">
    <property type="nucleotide sequence ID" value="XM_007318094.1"/>
</dbReference>
<dbReference type="AlphaFoldDB" id="F8NVD3"/>
<dbReference type="GO" id="GO:0016491">
    <property type="term" value="F:oxidoreductase activity"/>
    <property type="evidence" value="ECO:0007669"/>
    <property type="project" value="UniProtKB-KW"/>
</dbReference>
<dbReference type="GeneID" id="18819157"/>
<dbReference type="Gene3D" id="3.40.50.720">
    <property type="entry name" value="NAD(P)-binding Rossmann-like Domain"/>
    <property type="match status" value="1"/>
</dbReference>
<dbReference type="PANTHER" id="PTHR43157:SF31">
    <property type="entry name" value="PHOSPHATIDYLINOSITOL-GLYCAN BIOSYNTHESIS CLASS F PROTEIN"/>
    <property type="match status" value="1"/>
</dbReference>
<evidence type="ECO:0000313" key="2">
    <source>
        <dbReference type="EMBL" id="EGO26034.1"/>
    </source>
</evidence>
<dbReference type="EMBL" id="GL945433">
    <property type="protein sequence ID" value="EGO26034.1"/>
    <property type="molecule type" value="Genomic_DNA"/>
</dbReference>
<dbReference type="KEGG" id="sla:SERLADRAFT_466989"/>
<keyword evidence="1" id="KW-0560">Oxidoreductase</keyword>
<dbReference type="InterPro" id="IPR036291">
    <property type="entry name" value="NAD(P)-bd_dom_sf"/>
</dbReference>